<dbReference type="NCBIfam" id="NF003700">
    <property type="entry name" value="PRK05313.1"/>
    <property type="match status" value="1"/>
</dbReference>
<dbReference type="Pfam" id="PF05167">
    <property type="entry name" value="DUF711"/>
    <property type="match status" value="1"/>
</dbReference>
<dbReference type="HAMAP" id="MF_01221">
    <property type="entry name" value="UPF0210"/>
    <property type="match status" value="1"/>
</dbReference>
<sequence length="454" mass="47759">MYSIDEILETVRMIQAQHLDIRTVTMGINLRGCIDKDIDKMCENIYETITTRAEKLVPEAKAVEAKFGIPIVNKRISVTPIAQLIDTPLADAEEEEAIDGAVKVAKTLDSSAKKLGIDFIGGYSSLVSKGFTMGDTILINSIPYALTSTDRVCGSVNVATTKSGINMDAILLMGHVIKKTAAIDPLGCAKLVVFSNAPPDNPFMAGAFHGPGEPETVINVGISGPGVVRSVLTQLEDADLGELAETIKRTSFKITRMGELVGREMAQRLNVEFGIVDLSLAPTPAEGDSVANILEVMGLERCGTHGTTAALALLTDAVKKGGAMATSYTGGLSGAFIPVSEDAGMVEALKLGAINIDKLEAMTSVCSVGLDMVVVPGDTAPETISAIIADECAIGMVNNKTTGVRIIPAGKEGEYVEFGGLLGGSPVMPLNKFSSSKFVRRGGRIPAPIQSFRN</sequence>
<protein>
    <recommendedName>
        <fullName evidence="1">UPF0210 protein CUJ83_13050</fullName>
    </recommendedName>
</protein>
<name>A0AAP2REL0_9EURY</name>
<evidence type="ECO:0000256" key="1">
    <source>
        <dbReference type="HAMAP-Rule" id="MF_01221"/>
    </source>
</evidence>
<proteinExistence type="inferred from homology"/>
<keyword evidence="3" id="KW-1185">Reference proteome</keyword>
<dbReference type="CDD" id="cd08025">
    <property type="entry name" value="RNR_PFL_like_DUF711"/>
    <property type="match status" value="1"/>
</dbReference>
<reference evidence="2 3" key="1">
    <citation type="submission" date="2017-11" db="EMBL/GenBank/DDBJ databases">
        <title>Isolation and Characterization of Family Methanocellaceae Species from Potential Methane Hydrate Area Offshore Southwestern Taiwan.</title>
        <authorList>
            <person name="Zhang W.-L."/>
            <person name="Chen W.-C."/>
            <person name="Lai M.-C."/>
            <person name="Chen S.-C."/>
        </authorList>
    </citation>
    <scope>NUCLEOTIDE SEQUENCE [LARGE SCALE GENOMIC DNA]</scope>
    <source>
        <strain evidence="2 3">CWC-04</strain>
    </source>
</reference>
<dbReference type="EMBL" id="PGCK01000012">
    <property type="protein sequence ID" value="MCD1295923.1"/>
    <property type="molecule type" value="Genomic_DNA"/>
</dbReference>
<evidence type="ECO:0000313" key="3">
    <source>
        <dbReference type="Proteomes" id="UP001320159"/>
    </source>
</evidence>
<organism evidence="2 3">
    <name type="scientific">Methanooceanicella nereidis</name>
    <dbReference type="NCBI Taxonomy" id="2052831"/>
    <lineage>
        <taxon>Archaea</taxon>
        <taxon>Methanobacteriati</taxon>
        <taxon>Methanobacteriota</taxon>
        <taxon>Stenosarchaea group</taxon>
        <taxon>Methanomicrobia</taxon>
        <taxon>Methanocellales</taxon>
        <taxon>Methanocellaceae</taxon>
        <taxon>Methanooceanicella</taxon>
    </lineage>
</organism>
<dbReference type="SUPFAM" id="SSF51998">
    <property type="entry name" value="PFL-like glycyl radical enzymes"/>
    <property type="match status" value="1"/>
</dbReference>
<comment type="similarity">
    <text evidence="1">Belongs to the UPF0210 family.</text>
</comment>
<dbReference type="PANTHER" id="PTHR37560">
    <property type="entry name" value="UPF0210 PROTEIN SPR0218"/>
    <property type="match status" value="1"/>
</dbReference>
<dbReference type="AlphaFoldDB" id="A0AAP2REL0"/>
<dbReference type="InterPro" id="IPR007841">
    <property type="entry name" value="UPF0210"/>
</dbReference>
<dbReference type="PANTHER" id="PTHR37560:SF1">
    <property type="entry name" value="UPF0210 PROTEIN MJ1665"/>
    <property type="match status" value="1"/>
</dbReference>
<comment type="caution">
    <text evidence="2">The sequence shown here is derived from an EMBL/GenBank/DDBJ whole genome shotgun (WGS) entry which is preliminary data.</text>
</comment>
<accession>A0AAP2REL0</accession>
<dbReference type="Gene3D" id="3.20.70.20">
    <property type="match status" value="1"/>
</dbReference>
<evidence type="ECO:0000313" key="2">
    <source>
        <dbReference type="EMBL" id="MCD1295923.1"/>
    </source>
</evidence>
<dbReference type="Proteomes" id="UP001320159">
    <property type="component" value="Unassembled WGS sequence"/>
</dbReference>
<gene>
    <name evidence="2" type="ORF">CUJ83_13050</name>
</gene>